<name>A0A4D6N4B5_VIGUN</name>
<gene>
    <name evidence="1" type="ORF">DEO72_LG9g1881</name>
</gene>
<dbReference type="EMBL" id="CP039353">
    <property type="protein sequence ID" value="QCE06867.1"/>
    <property type="molecule type" value="Genomic_DNA"/>
</dbReference>
<accession>A0A4D6N4B5</accession>
<evidence type="ECO:0000313" key="2">
    <source>
        <dbReference type="Proteomes" id="UP000501690"/>
    </source>
</evidence>
<reference evidence="1 2" key="1">
    <citation type="submission" date="2019-04" db="EMBL/GenBank/DDBJ databases">
        <title>An improved genome assembly and genetic linkage map for asparagus bean, Vigna unguiculata ssp. sesquipedialis.</title>
        <authorList>
            <person name="Xia Q."/>
            <person name="Zhang R."/>
            <person name="Dong Y."/>
        </authorList>
    </citation>
    <scope>NUCLEOTIDE SEQUENCE [LARGE SCALE GENOMIC DNA]</scope>
    <source>
        <tissue evidence="1">Leaf</tissue>
    </source>
</reference>
<evidence type="ECO:0000313" key="1">
    <source>
        <dbReference type="EMBL" id="QCE06867.1"/>
    </source>
</evidence>
<dbReference type="AlphaFoldDB" id="A0A4D6N4B5"/>
<keyword evidence="2" id="KW-1185">Reference proteome</keyword>
<organism evidence="1 2">
    <name type="scientific">Vigna unguiculata</name>
    <name type="common">Cowpea</name>
    <dbReference type="NCBI Taxonomy" id="3917"/>
    <lineage>
        <taxon>Eukaryota</taxon>
        <taxon>Viridiplantae</taxon>
        <taxon>Streptophyta</taxon>
        <taxon>Embryophyta</taxon>
        <taxon>Tracheophyta</taxon>
        <taxon>Spermatophyta</taxon>
        <taxon>Magnoliopsida</taxon>
        <taxon>eudicotyledons</taxon>
        <taxon>Gunneridae</taxon>
        <taxon>Pentapetalae</taxon>
        <taxon>rosids</taxon>
        <taxon>fabids</taxon>
        <taxon>Fabales</taxon>
        <taxon>Fabaceae</taxon>
        <taxon>Papilionoideae</taxon>
        <taxon>50 kb inversion clade</taxon>
        <taxon>NPAAA clade</taxon>
        <taxon>indigoferoid/millettioid clade</taxon>
        <taxon>Phaseoleae</taxon>
        <taxon>Vigna</taxon>
    </lineage>
</organism>
<dbReference type="Proteomes" id="UP000501690">
    <property type="component" value="Linkage Group LG9"/>
</dbReference>
<protein>
    <submittedName>
        <fullName evidence="1">Uncharacterized protein</fullName>
    </submittedName>
</protein>
<proteinExistence type="predicted"/>
<sequence>MGTCDGLLAWLSLCMCHDNARREYVIMQMLLVWTRLTRGWGELETFISLS</sequence>